<dbReference type="Proteomes" id="UP001241110">
    <property type="component" value="Unassembled WGS sequence"/>
</dbReference>
<name>A0AAE3QVX4_9BACT</name>
<evidence type="ECO:0000256" key="1">
    <source>
        <dbReference type="SAM" id="MobiDB-lite"/>
    </source>
</evidence>
<gene>
    <name evidence="2" type="ORF">QNI16_24960</name>
</gene>
<accession>A0AAE3QVX4</accession>
<feature type="region of interest" description="Disordered" evidence="1">
    <location>
        <begin position="31"/>
        <end position="54"/>
    </location>
</feature>
<evidence type="ECO:0000313" key="2">
    <source>
        <dbReference type="EMBL" id="MDJ1483774.1"/>
    </source>
</evidence>
<dbReference type="RefSeq" id="WP_313984131.1">
    <property type="nucleotide sequence ID" value="NZ_JASJOS010000012.1"/>
</dbReference>
<comment type="caution">
    <text evidence="2">The sequence shown here is derived from an EMBL/GenBank/DDBJ whole genome shotgun (WGS) entry which is preliminary data.</text>
</comment>
<organism evidence="2 3">
    <name type="scientific">Xanthocytophaga flava</name>
    <dbReference type="NCBI Taxonomy" id="3048013"/>
    <lineage>
        <taxon>Bacteria</taxon>
        <taxon>Pseudomonadati</taxon>
        <taxon>Bacteroidota</taxon>
        <taxon>Cytophagia</taxon>
        <taxon>Cytophagales</taxon>
        <taxon>Rhodocytophagaceae</taxon>
        <taxon>Xanthocytophaga</taxon>
    </lineage>
</organism>
<dbReference type="AlphaFoldDB" id="A0AAE3QVX4"/>
<protein>
    <recommendedName>
        <fullName evidence="4">Lipoprotein</fullName>
    </recommendedName>
</protein>
<sequence length="257" mass="30291">MRYLFLTLLILSFTSCTRHLKRFYNQVNESDTQLQQPDTQPKQPYSELVTGTKKHKTQPLDYSISQQIEEKTILIKIHLTNTSSRKVIIPYRKWLYFDLGHNELLPFGSLTQINCYIIFSNNDFPTEVSECWSNLDYLFCCILPNKELIMEFSIPKSVLNDNGKLILVTVAYAELTELQETHSEFSKLLYFDRIQYFTIVKGWKCGNFFFNKNFNEKDLYNQMEIDTRLIPELEFKLLKLIPDSTQINPKAEKIGNH</sequence>
<dbReference type="EMBL" id="JASJOS010000012">
    <property type="protein sequence ID" value="MDJ1483774.1"/>
    <property type="molecule type" value="Genomic_DNA"/>
</dbReference>
<evidence type="ECO:0008006" key="4">
    <source>
        <dbReference type="Google" id="ProtNLM"/>
    </source>
</evidence>
<proteinExistence type="predicted"/>
<reference evidence="2" key="1">
    <citation type="submission" date="2023-05" db="EMBL/GenBank/DDBJ databases">
        <authorList>
            <person name="Zhang X."/>
        </authorList>
    </citation>
    <scope>NUCLEOTIDE SEQUENCE</scope>
    <source>
        <strain evidence="2">YF14B1</strain>
    </source>
</reference>
<dbReference type="PROSITE" id="PS51257">
    <property type="entry name" value="PROKAR_LIPOPROTEIN"/>
    <property type="match status" value="1"/>
</dbReference>
<feature type="compositionally biased region" description="Polar residues" evidence="1">
    <location>
        <begin position="31"/>
        <end position="43"/>
    </location>
</feature>
<evidence type="ECO:0000313" key="3">
    <source>
        <dbReference type="Proteomes" id="UP001241110"/>
    </source>
</evidence>